<evidence type="ECO:0000256" key="1">
    <source>
        <dbReference type="RuleBase" id="RU004429"/>
    </source>
</evidence>
<sequence>MPPLGVTLLYGLLGLVSVGSAVGLLVSRSAIYSALFLVLNFLTVALLYLLLGAPFIALAQITVYAGAIMVLFLFVIMMLGAEKLTPTSLNIRSLRGLTVVLGVVLAAEIGLFLVARGGVAAIPAEPALTFGDPRAVGLMLFQQYALPFEVTSVILLAAMVGAIVLTRGDLKDRQARRVQPLPKKD</sequence>
<dbReference type="PANTHER" id="PTHR33269:SF19">
    <property type="entry name" value="NADH-QUINONE OXIDOREDUCTASE SUBUNIT J"/>
    <property type="match status" value="1"/>
</dbReference>
<keyword evidence="1" id="KW-1003">Cell membrane</keyword>
<dbReference type="OrthoDB" id="9790848at2"/>
<dbReference type="GO" id="GO:0005886">
    <property type="term" value="C:plasma membrane"/>
    <property type="evidence" value="ECO:0007669"/>
    <property type="project" value="UniProtKB-SubCell"/>
</dbReference>
<comment type="subcellular location">
    <subcellularLocation>
        <location evidence="1">Cell membrane</location>
        <topology evidence="1">Multi-pass membrane protein</topology>
    </subcellularLocation>
</comment>
<comment type="catalytic activity">
    <reaction evidence="1">
        <text>a quinone + NADH + 5 H(+)(in) = a quinol + NAD(+) + 4 H(+)(out)</text>
        <dbReference type="Rhea" id="RHEA:57888"/>
        <dbReference type="ChEBI" id="CHEBI:15378"/>
        <dbReference type="ChEBI" id="CHEBI:24646"/>
        <dbReference type="ChEBI" id="CHEBI:57540"/>
        <dbReference type="ChEBI" id="CHEBI:57945"/>
        <dbReference type="ChEBI" id="CHEBI:132124"/>
    </reaction>
</comment>
<organism evidence="2">
    <name type="scientific">Longilinea arvoryzae</name>
    <dbReference type="NCBI Taxonomy" id="360412"/>
    <lineage>
        <taxon>Bacteria</taxon>
        <taxon>Bacillati</taxon>
        <taxon>Chloroflexota</taxon>
        <taxon>Anaerolineae</taxon>
        <taxon>Anaerolineales</taxon>
        <taxon>Anaerolineaceae</taxon>
        <taxon>Longilinea</taxon>
    </lineage>
</organism>
<dbReference type="InterPro" id="IPR042106">
    <property type="entry name" value="Nuo/plastoQ_OxRdtase_6_NuoJ"/>
</dbReference>
<proteinExistence type="inferred from homology"/>
<feature type="transmembrane region" description="Helical" evidence="1">
    <location>
        <begin position="31"/>
        <end position="51"/>
    </location>
</feature>
<keyword evidence="1" id="KW-0472">Membrane</keyword>
<dbReference type="STRING" id="360412.LARV_03691"/>
<protein>
    <recommendedName>
        <fullName evidence="1">NADH-quinone oxidoreductase subunit J</fullName>
        <ecNumber evidence="1">7.1.1.-</ecNumber>
    </recommendedName>
</protein>
<feature type="transmembrane region" description="Helical" evidence="1">
    <location>
        <begin position="99"/>
        <end position="124"/>
    </location>
</feature>
<accession>A0A0S7BNI0</accession>
<comment type="similarity">
    <text evidence="1">Belongs to the complex I subunit 6 family.</text>
</comment>
<dbReference type="EMBL" id="DF967972">
    <property type="protein sequence ID" value="GAP15896.1"/>
    <property type="molecule type" value="Genomic_DNA"/>
</dbReference>
<dbReference type="AlphaFoldDB" id="A0A0S7BNI0"/>
<dbReference type="RefSeq" id="WP_075075033.1">
    <property type="nucleotide sequence ID" value="NZ_DF967972.1"/>
</dbReference>
<dbReference type="GO" id="GO:0008137">
    <property type="term" value="F:NADH dehydrogenase (ubiquinone) activity"/>
    <property type="evidence" value="ECO:0007669"/>
    <property type="project" value="UniProtKB-UniRule"/>
</dbReference>
<feature type="transmembrane region" description="Helical" evidence="1">
    <location>
        <begin position="144"/>
        <end position="166"/>
    </location>
</feature>
<dbReference type="EC" id="7.1.1.-" evidence="1"/>
<dbReference type="Gene3D" id="1.20.120.1200">
    <property type="entry name" value="NADH-ubiquinone/plastoquinone oxidoreductase chain 6, subunit NuoJ"/>
    <property type="match status" value="1"/>
</dbReference>
<evidence type="ECO:0000313" key="3">
    <source>
        <dbReference type="Proteomes" id="UP000055060"/>
    </source>
</evidence>
<dbReference type="Proteomes" id="UP000055060">
    <property type="component" value="Unassembled WGS sequence"/>
</dbReference>
<dbReference type="InterPro" id="IPR001457">
    <property type="entry name" value="NADH_UbQ/plastoQ_OxRdtase_su6"/>
</dbReference>
<feature type="transmembrane region" description="Helical" evidence="1">
    <location>
        <begin position="57"/>
        <end position="79"/>
    </location>
</feature>
<name>A0A0S7BNI0_9CHLR</name>
<feature type="transmembrane region" description="Helical" evidence="1">
    <location>
        <begin position="6"/>
        <end position="26"/>
    </location>
</feature>
<gene>
    <name evidence="2" type="ORF">LARV_03691</name>
</gene>
<keyword evidence="1" id="KW-1133">Transmembrane helix</keyword>
<keyword evidence="1" id="KW-0520">NAD</keyword>
<keyword evidence="1" id="KW-0874">Quinone</keyword>
<dbReference type="PANTHER" id="PTHR33269">
    <property type="entry name" value="NADH-UBIQUINONE OXIDOREDUCTASE CHAIN 6"/>
    <property type="match status" value="1"/>
</dbReference>
<dbReference type="Pfam" id="PF00499">
    <property type="entry name" value="Oxidored_q3"/>
    <property type="match status" value="1"/>
</dbReference>
<evidence type="ECO:0000313" key="2">
    <source>
        <dbReference type="EMBL" id="GAP15896.1"/>
    </source>
</evidence>
<reference evidence="2" key="1">
    <citation type="submission" date="2015-07" db="EMBL/GenBank/DDBJ databases">
        <title>Draft Genome Sequences of Anaerolinea thermolimosa IMO-1, Bellilinea caldifistulae GOMI-1, Leptolinea tardivitalis YMTK-2, Levilinea saccharolytica KIBI-1,Longilinea arvoryzae KOME-1, Previously Described as Members of the Anaerolineaceae (Chloroflexi).</title>
        <authorList>
            <person name="Sekiguchi Y."/>
            <person name="Ohashi A."/>
            <person name="Matsuura N."/>
            <person name="Tourlousse M.D."/>
        </authorList>
    </citation>
    <scope>NUCLEOTIDE SEQUENCE [LARGE SCALE GENOMIC DNA]</scope>
    <source>
        <strain evidence="2">KOME-1</strain>
    </source>
</reference>
<keyword evidence="3" id="KW-1185">Reference proteome</keyword>
<comment type="function">
    <text evidence="1">NDH-1 shuttles electrons from NADH, via FMN and iron-sulfur (Fe-S) centers, to quinones in the respiratory chain. Couples the redox reaction to proton translocation (for every two electrons transferred, four hydrogen ions are translocated across the cytoplasmic membrane), and thus conserves the redox energy in a proton gradient.</text>
</comment>
<dbReference type="GO" id="GO:0048038">
    <property type="term" value="F:quinone binding"/>
    <property type="evidence" value="ECO:0007669"/>
    <property type="project" value="UniProtKB-UniRule"/>
</dbReference>
<keyword evidence="1" id="KW-0812">Transmembrane</keyword>